<gene>
    <name evidence="2" type="ORF">CLV51_10895</name>
</gene>
<evidence type="ECO:0000313" key="3">
    <source>
        <dbReference type="Proteomes" id="UP000240971"/>
    </source>
</evidence>
<accession>A0A2P8HAZ5</accession>
<proteinExistence type="predicted"/>
<dbReference type="AlphaFoldDB" id="A0A2P8HAZ5"/>
<comment type="caution">
    <text evidence="2">The sequence shown here is derived from an EMBL/GenBank/DDBJ whole genome shotgun (WGS) entry which is preliminary data.</text>
</comment>
<dbReference type="Proteomes" id="UP000240971">
    <property type="component" value="Unassembled WGS sequence"/>
</dbReference>
<evidence type="ECO:0000256" key="1">
    <source>
        <dbReference type="SAM" id="MobiDB-lite"/>
    </source>
</evidence>
<protein>
    <submittedName>
        <fullName evidence="2">Uncharacterized protein</fullName>
    </submittedName>
</protein>
<dbReference type="EMBL" id="PYAW01000008">
    <property type="protein sequence ID" value="PSL43406.1"/>
    <property type="molecule type" value="Genomic_DNA"/>
</dbReference>
<keyword evidence="3" id="KW-1185">Reference proteome</keyword>
<reference evidence="2 3" key="1">
    <citation type="submission" date="2018-03" db="EMBL/GenBank/DDBJ databases">
        <title>Genomic Encyclopedia of Archaeal and Bacterial Type Strains, Phase II (KMG-II): from individual species to whole genera.</title>
        <authorList>
            <person name="Goeker M."/>
        </authorList>
    </citation>
    <scope>NUCLEOTIDE SEQUENCE [LARGE SCALE GENOMIC DNA]</scope>
    <source>
        <strain evidence="2 3">DSM 24859</strain>
    </source>
</reference>
<organism evidence="2 3">
    <name type="scientific">Chitinophaga niastensis</name>
    <dbReference type="NCBI Taxonomy" id="536980"/>
    <lineage>
        <taxon>Bacteria</taxon>
        <taxon>Pseudomonadati</taxon>
        <taxon>Bacteroidota</taxon>
        <taxon>Chitinophagia</taxon>
        <taxon>Chitinophagales</taxon>
        <taxon>Chitinophagaceae</taxon>
        <taxon>Chitinophaga</taxon>
    </lineage>
</organism>
<name>A0A2P8HAZ5_CHINA</name>
<evidence type="ECO:0000313" key="2">
    <source>
        <dbReference type="EMBL" id="PSL43406.1"/>
    </source>
</evidence>
<sequence length="172" mass="19464">MQHQNDQSSHNSAYIELYEWFNYPDAITRLWRITIGPGNSKAFSSLPLPVRQCFLTFTTLLTPLLQSHYSAHTDIVFCTCEPSVIELSQVFKLSQADMVLKRMYTWVRSLPEYRSLPIIEIENDEMFFSAVQGFLHVYYILAVTEQSPPTLFGTPGRRGKGGGAAAAPPRSV</sequence>
<feature type="region of interest" description="Disordered" evidence="1">
    <location>
        <begin position="151"/>
        <end position="172"/>
    </location>
</feature>